<dbReference type="SMART" id="SM00100">
    <property type="entry name" value="cNMP"/>
    <property type="match status" value="1"/>
</dbReference>
<dbReference type="EMBL" id="RLII01000015">
    <property type="protein sequence ID" value="RXE58610.1"/>
    <property type="molecule type" value="Genomic_DNA"/>
</dbReference>
<accession>A0A4Q0I2Z6</accession>
<keyword evidence="8" id="KW-1185">Reference proteome</keyword>
<evidence type="ECO:0000256" key="1">
    <source>
        <dbReference type="ARBA" id="ARBA00023015"/>
    </source>
</evidence>
<dbReference type="OrthoDB" id="9798104at2"/>
<dbReference type="SUPFAM" id="SSF46785">
    <property type="entry name" value="Winged helix' DNA-binding domain"/>
    <property type="match status" value="1"/>
</dbReference>
<dbReference type="Gene3D" id="2.60.120.10">
    <property type="entry name" value="Jelly Rolls"/>
    <property type="match status" value="1"/>
</dbReference>
<dbReference type="GO" id="GO:0003677">
    <property type="term" value="F:DNA binding"/>
    <property type="evidence" value="ECO:0007669"/>
    <property type="project" value="UniProtKB-KW"/>
</dbReference>
<evidence type="ECO:0000259" key="5">
    <source>
        <dbReference type="PROSITE" id="PS50042"/>
    </source>
</evidence>
<protein>
    <submittedName>
        <fullName evidence="7">Crp/Fnr family transcriptional regulator</fullName>
    </submittedName>
</protein>
<dbReference type="CDD" id="cd00092">
    <property type="entry name" value="HTH_CRP"/>
    <property type="match status" value="1"/>
</dbReference>
<proteinExistence type="predicted"/>
<dbReference type="InterPro" id="IPR036390">
    <property type="entry name" value="WH_DNA-bd_sf"/>
</dbReference>
<evidence type="ECO:0000313" key="7">
    <source>
        <dbReference type="EMBL" id="RXE58610.1"/>
    </source>
</evidence>
<gene>
    <name evidence="7" type="ORF">EFD62_11325</name>
</gene>
<dbReference type="PROSITE" id="PS00042">
    <property type="entry name" value="HTH_CRP_1"/>
    <property type="match status" value="1"/>
</dbReference>
<evidence type="ECO:0000256" key="4">
    <source>
        <dbReference type="SAM" id="Coils"/>
    </source>
</evidence>
<reference evidence="8" key="1">
    <citation type="submission" date="2018-11" db="EMBL/GenBank/DDBJ databases">
        <title>Genome sequencing of a novel mesophilic and cellulolytic organism within the genus Hungateiclostridium.</title>
        <authorList>
            <person name="Rettenmaier R."/>
            <person name="Liebl W."/>
            <person name="Zverlov V."/>
        </authorList>
    </citation>
    <scope>NUCLEOTIDE SEQUENCE [LARGE SCALE GENOMIC DNA]</scope>
    <source>
        <strain evidence="8">N2K1</strain>
    </source>
</reference>
<dbReference type="PRINTS" id="PR00034">
    <property type="entry name" value="HTHCRP"/>
</dbReference>
<dbReference type="SUPFAM" id="SSF51206">
    <property type="entry name" value="cAMP-binding domain-like"/>
    <property type="match status" value="1"/>
</dbReference>
<dbReference type="InterPro" id="IPR012318">
    <property type="entry name" value="HTH_CRP"/>
</dbReference>
<evidence type="ECO:0000313" key="8">
    <source>
        <dbReference type="Proteomes" id="UP000289166"/>
    </source>
</evidence>
<dbReference type="CDD" id="cd00038">
    <property type="entry name" value="CAP_ED"/>
    <property type="match status" value="1"/>
</dbReference>
<dbReference type="PROSITE" id="PS51063">
    <property type="entry name" value="HTH_CRP_2"/>
    <property type="match status" value="1"/>
</dbReference>
<dbReference type="Gene3D" id="1.10.10.10">
    <property type="entry name" value="Winged helix-like DNA-binding domain superfamily/Winged helix DNA-binding domain"/>
    <property type="match status" value="1"/>
</dbReference>
<dbReference type="InterPro" id="IPR018490">
    <property type="entry name" value="cNMP-bd_dom_sf"/>
</dbReference>
<dbReference type="AlphaFoldDB" id="A0A4Q0I2Z6"/>
<feature type="coiled-coil region" evidence="4">
    <location>
        <begin position="136"/>
        <end position="163"/>
    </location>
</feature>
<dbReference type="RefSeq" id="WP_128706155.1">
    <property type="nucleotide sequence ID" value="NZ_RLII01000015.1"/>
</dbReference>
<dbReference type="Proteomes" id="UP000289166">
    <property type="component" value="Unassembled WGS sequence"/>
</dbReference>
<name>A0A4Q0I2Z6_9FIRM</name>
<organism evidence="7 8">
    <name type="scientific">Acetivibrio mesophilus</name>
    <dbReference type="NCBI Taxonomy" id="2487273"/>
    <lineage>
        <taxon>Bacteria</taxon>
        <taxon>Bacillati</taxon>
        <taxon>Bacillota</taxon>
        <taxon>Clostridia</taxon>
        <taxon>Eubacteriales</taxon>
        <taxon>Oscillospiraceae</taxon>
        <taxon>Acetivibrio</taxon>
    </lineage>
</organism>
<dbReference type="Pfam" id="PF00027">
    <property type="entry name" value="cNMP_binding"/>
    <property type="match status" value="1"/>
</dbReference>
<dbReference type="GO" id="GO:0003700">
    <property type="term" value="F:DNA-binding transcription factor activity"/>
    <property type="evidence" value="ECO:0007669"/>
    <property type="project" value="InterPro"/>
</dbReference>
<dbReference type="PANTHER" id="PTHR24567:SF28">
    <property type="entry name" value="LISTERIOLYSIN REGULATORY PROTEIN"/>
    <property type="match status" value="1"/>
</dbReference>
<keyword evidence="2" id="KW-0238">DNA-binding</keyword>
<keyword evidence="1" id="KW-0805">Transcription regulation</keyword>
<feature type="domain" description="Cyclic nucleotide-binding" evidence="5">
    <location>
        <begin position="22"/>
        <end position="142"/>
    </location>
</feature>
<dbReference type="PROSITE" id="PS50042">
    <property type="entry name" value="CNMP_BINDING_3"/>
    <property type="match status" value="1"/>
</dbReference>
<evidence type="ECO:0000256" key="2">
    <source>
        <dbReference type="ARBA" id="ARBA00023125"/>
    </source>
</evidence>
<dbReference type="InterPro" id="IPR000595">
    <property type="entry name" value="cNMP-bd_dom"/>
</dbReference>
<evidence type="ECO:0000256" key="3">
    <source>
        <dbReference type="ARBA" id="ARBA00023163"/>
    </source>
</evidence>
<dbReference type="InterPro" id="IPR036388">
    <property type="entry name" value="WH-like_DNA-bd_sf"/>
</dbReference>
<dbReference type="GO" id="GO:0005829">
    <property type="term" value="C:cytosol"/>
    <property type="evidence" value="ECO:0007669"/>
    <property type="project" value="TreeGrafter"/>
</dbReference>
<dbReference type="InterPro" id="IPR018335">
    <property type="entry name" value="Tscrpt_reg_HTH_Crp-type_CS"/>
</dbReference>
<sequence>MNNHSCNCERCQHKICAKRVPIFSTLNAEEINRVVNLIIRKRYSRGEMIILEGSHLDSLIIINSGKVKAFRNTFEGKEQIIYIFSQGDFFGEKNLLINQNAQYNVEALEVTHVCTIKKDDFKKLLREYPEIGLKIIEELCSRLERLENAVESMGTKNAEERVNEVLLEFARKYGKESQNGIIVELPLSREGIANYIGVARETVSRKMNLLQEEGIIEMVGNKKVIIRNIDAL</sequence>
<dbReference type="PANTHER" id="PTHR24567">
    <property type="entry name" value="CRP FAMILY TRANSCRIPTIONAL REGULATORY PROTEIN"/>
    <property type="match status" value="1"/>
</dbReference>
<comment type="caution">
    <text evidence="7">The sequence shown here is derived from an EMBL/GenBank/DDBJ whole genome shotgun (WGS) entry which is preliminary data.</text>
</comment>
<evidence type="ECO:0000259" key="6">
    <source>
        <dbReference type="PROSITE" id="PS51063"/>
    </source>
</evidence>
<dbReference type="InterPro" id="IPR014710">
    <property type="entry name" value="RmlC-like_jellyroll"/>
</dbReference>
<dbReference type="SMART" id="SM00419">
    <property type="entry name" value="HTH_CRP"/>
    <property type="match status" value="1"/>
</dbReference>
<keyword evidence="4" id="KW-0175">Coiled coil</keyword>
<dbReference type="InterPro" id="IPR050397">
    <property type="entry name" value="Env_Response_Regulators"/>
</dbReference>
<keyword evidence="3" id="KW-0804">Transcription</keyword>
<feature type="domain" description="HTH crp-type" evidence="6">
    <location>
        <begin position="156"/>
        <end position="230"/>
    </location>
</feature>
<dbReference type="Pfam" id="PF13545">
    <property type="entry name" value="HTH_Crp_2"/>
    <property type="match status" value="1"/>
</dbReference>